<protein>
    <submittedName>
        <fullName evidence="7">Mitogen-activated protein kinase binding protein 1</fullName>
    </submittedName>
</protein>
<dbReference type="Pfam" id="PF24782">
    <property type="entry name" value="WD40_MABP1-WDR62_2nd"/>
    <property type="match status" value="1"/>
</dbReference>
<sequence length="1138" mass="123597">MAADGTIRSRIKSLLRSPSIKLRRSGTGARHRRELSDKVTLEKVLGITAPGNRALACDPRSGLVAYPAGCVVVLLNPRKNKQYHIFNSSRKAITTLAFSPDGKYVVTGESGHMPAVRVWEVSEHIQVCELQEHKYGVACVAFSPNGKYIVSVGYQHDMVVNVWNWKKNVVVASNKVSSKVTAVSFSDDSSYFVTAGNRHVKFWYLDHAKTCKVNATVPLLGRSGLLGELRNNFFSDVACGRGRQAASTFCITSSGLLCEFNDRRLLDKWVELRVSASGLTTSQATCLCVTDDFIFCGCSDGTVRAFSPANLHFLCTLPRPHCLGVDVASMVEASQLFSCRPESRYPDTVAVTYDPANRWLSCVYNDHSVYVWDIRDLRDPRRAGKLYSALYHSSCVWSLEVRGGGKTSLPHGSFLSCSSDNTVRLWSIDGHSALHRNILSNDLQKVVYVDDNITGLLDTESVSIAAGTEKAGSSGMEGQQVDQSRAGIRTLRVSPDGHHLASGDRTGILRIHDLDGMEEILNVQAHDSDILCLEFSKPDTGLQLLATAGRDRLIHVLDAGRDYSLVQTLDEHSSSITAVRFAANEGKVRMISCGADKSVYFRTAQQTGEGLEFTRTHHAVRKTTLYDMDVEPTGTYAAVGCQDRSIRIFNISNGKQKKLYKGSQGEDGTLIKVQIDPSGLFIATSCSDKNIGIFDLYSGECVATMFGHSEIITGLKFSNDCRHLITVSGDSCIFVWRLSPELTIRMRQRLADLRPPCKGQRERAAGEGMSPPRLSPRGGRHSLLLRSSACLPRLCLSPLAPPPLPVSPSLPASACLPLAPPPLPVSPASACLPSPRRRRRLSPRGADRHSLPLSPAPPRGGQTDTLSPAAPPRSPVSARLPLAPLSLPVSPSLPCLCPSPPRSPVSARLPLAPLSLPVSPSLPCLSPPLAVSEFQVKEACPAAAGYDSEPTEPLSMDGNSSELELEVEEDEEEDKGPGGGECRKRVPQTPDQEAFLKEHFVMLAELSASGTAPKARPLVSEVRPLMEESGQDGKVSWTQDQAQKQNQAQATSFQDQAQPPQGSNQLQILEEETPLTQQVHRPSPLKKAQTAVESRRNQGPTARAAASHLNSAGLRKAQSVHSLLTDTGNTQLTHHTNR</sequence>
<dbReference type="Ensembl" id="ENSONIT00000014801.2">
    <property type="protein sequence ID" value="ENSONIP00000014789.2"/>
    <property type="gene ID" value="ENSONIG00000011745.2"/>
</dbReference>
<proteinExistence type="predicted"/>
<feature type="domain" description="MABP1/WDR62 second WD40" evidence="6">
    <location>
        <begin position="402"/>
        <end position="738"/>
    </location>
</feature>
<dbReference type="GO" id="GO:0043124">
    <property type="term" value="P:negative regulation of canonical NF-kappaB signal transduction"/>
    <property type="evidence" value="ECO:0007669"/>
    <property type="project" value="TreeGrafter"/>
</dbReference>
<dbReference type="InterPro" id="IPR055292">
    <property type="entry name" value="MABP1"/>
</dbReference>
<evidence type="ECO:0000256" key="4">
    <source>
        <dbReference type="SAM" id="MobiDB-lite"/>
    </source>
</evidence>
<evidence type="ECO:0000259" key="5">
    <source>
        <dbReference type="Pfam" id="PF24780"/>
    </source>
</evidence>
<dbReference type="InterPro" id="IPR056162">
    <property type="entry name" value="WD40_MABP1-WDR62_2nd"/>
</dbReference>
<dbReference type="FunFam" id="2.130.10.10:FF:000046">
    <property type="entry name" value="WD repeat-containing protein 62 isoform 1"/>
    <property type="match status" value="1"/>
</dbReference>
<dbReference type="GeneTree" id="ENSGT00940000164564"/>
<gene>
    <name evidence="7" type="primary">mapkbp1</name>
</gene>
<dbReference type="PANTHER" id="PTHR44813:SF1">
    <property type="entry name" value="MITOGEN-ACTIVATED PROTEIN KINASE-BINDING PROTEIN 1"/>
    <property type="match status" value="1"/>
</dbReference>
<accession>I3K0Z4</accession>
<feature type="compositionally biased region" description="Acidic residues" evidence="4">
    <location>
        <begin position="963"/>
        <end position="974"/>
    </location>
</feature>
<keyword evidence="8" id="KW-1185">Reference proteome</keyword>
<dbReference type="STRING" id="8128.ENSONIP00000014789"/>
<dbReference type="Pfam" id="PF24780">
    <property type="entry name" value="WD40_MABP1-WDR62_1st"/>
    <property type="match status" value="1"/>
</dbReference>
<dbReference type="OMA" id="ASFFTWS"/>
<dbReference type="InterPro" id="IPR015943">
    <property type="entry name" value="WD40/YVTN_repeat-like_dom_sf"/>
</dbReference>
<reference evidence="8" key="1">
    <citation type="submission" date="2012-01" db="EMBL/GenBank/DDBJ databases">
        <title>The Genome Sequence of Oreochromis niloticus (Nile Tilapia).</title>
        <authorList>
            <consortium name="Broad Institute Genome Assembly Team"/>
            <consortium name="Broad Institute Sequencing Platform"/>
            <person name="Di Palma F."/>
            <person name="Johnson J."/>
            <person name="Lander E.S."/>
            <person name="Lindblad-Toh K."/>
        </authorList>
    </citation>
    <scope>NUCLEOTIDE SEQUENCE [LARGE SCALE GENOMIC DNA]</scope>
</reference>
<evidence type="ECO:0000256" key="1">
    <source>
        <dbReference type="ARBA" id="ARBA00022574"/>
    </source>
</evidence>
<dbReference type="SUPFAM" id="SSF50998">
    <property type="entry name" value="Quinoprotein alcohol dehydrogenase-like"/>
    <property type="match status" value="1"/>
</dbReference>
<feature type="region of interest" description="Disordered" evidence="4">
    <location>
        <begin position="1026"/>
        <end position="1117"/>
    </location>
</feature>
<name>I3K0Z4_ORENI</name>
<evidence type="ECO:0000313" key="8">
    <source>
        <dbReference type="Proteomes" id="UP000005207"/>
    </source>
</evidence>
<organism evidence="7 8">
    <name type="scientific">Oreochromis niloticus</name>
    <name type="common">Nile tilapia</name>
    <name type="synonym">Tilapia nilotica</name>
    <dbReference type="NCBI Taxonomy" id="8128"/>
    <lineage>
        <taxon>Eukaryota</taxon>
        <taxon>Metazoa</taxon>
        <taxon>Chordata</taxon>
        <taxon>Craniata</taxon>
        <taxon>Vertebrata</taxon>
        <taxon>Euteleostomi</taxon>
        <taxon>Actinopterygii</taxon>
        <taxon>Neopterygii</taxon>
        <taxon>Teleostei</taxon>
        <taxon>Neoteleostei</taxon>
        <taxon>Acanthomorphata</taxon>
        <taxon>Ovalentaria</taxon>
        <taxon>Cichlomorphae</taxon>
        <taxon>Cichliformes</taxon>
        <taxon>Cichlidae</taxon>
        <taxon>African cichlids</taxon>
        <taxon>Pseudocrenilabrinae</taxon>
        <taxon>Oreochromini</taxon>
        <taxon>Oreochromis</taxon>
    </lineage>
</organism>
<feature type="region of interest" description="Disordered" evidence="4">
    <location>
        <begin position="826"/>
        <end position="879"/>
    </location>
</feature>
<dbReference type="InterPro" id="IPR011047">
    <property type="entry name" value="Quinoprotein_ADH-like_sf"/>
</dbReference>
<feature type="region of interest" description="Disordered" evidence="4">
    <location>
        <begin position="756"/>
        <end position="778"/>
    </location>
</feature>
<dbReference type="SUPFAM" id="SSF50978">
    <property type="entry name" value="WD40 repeat-like"/>
    <property type="match status" value="1"/>
</dbReference>
<dbReference type="HOGENOM" id="CLU_002067_3_0_1"/>
<keyword evidence="2" id="KW-0677">Repeat</keyword>
<dbReference type="PANTHER" id="PTHR44813">
    <property type="entry name" value="MITOGEN-ACTIVATED PROTEIN KINASE-BINDING PROTEIN 1"/>
    <property type="match status" value="1"/>
</dbReference>
<evidence type="ECO:0000259" key="6">
    <source>
        <dbReference type="Pfam" id="PF24782"/>
    </source>
</evidence>
<dbReference type="InParanoid" id="I3K0Z4"/>
<dbReference type="AlphaFoldDB" id="I3K0Z4"/>
<dbReference type="GO" id="GO:0005737">
    <property type="term" value="C:cytoplasm"/>
    <property type="evidence" value="ECO:0007669"/>
    <property type="project" value="TreeGrafter"/>
</dbReference>
<dbReference type="GO" id="GO:0046330">
    <property type="term" value="P:positive regulation of JNK cascade"/>
    <property type="evidence" value="ECO:0007669"/>
    <property type="project" value="TreeGrafter"/>
</dbReference>
<dbReference type="InterPro" id="IPR001680">
    <property type="entry name" value="WD40_rpt"/>
</dbReference>
<feature type="repeat" description="WD" evidence="3">
    <location>
        <begin position="705"/>
        <end position="746"/>
    </location>
</feature>
<feature type="region of interest" description="Disordered" evidence="4">
    <location>
        <begin position="944"/>
        <end position="987"/>
    </location>
</feature>
<dbReference type="SMART" id="SM00320">
    <property type="entry name" value="WD40"/>
    <property type="match status" value="12"/>
</dbReference>
<evidence type="ECO:0000313" key="7">
    <source>
        <dbReference type="Ensembl" id="ENSONIP00000014789.2"/>
    </source>
</evidence>
<feature type="compositionally biased region" description="Polar residues" evidence="4">
    <location>
        <begin position="1051"/>
        <end position="1067"/>
    </location>
</feature>
<dbReference type="InterPro" id="IPR056161">
    <property type="entry name" value="WD40_MABP1-WDR62_1st"/>
</dbReference>
<dbReference type="Proteomes" id="UP000005207">
    <property type="component" value="Linkage group LG19"/>
</dbReference>
<reference evidence="7" key="3">
    <citation type="submission" date="2025-09" db="UniProtKB">
        <authorList>
            <consortium name="Ensembl"/>
        </authorList>
    </citation>
    <scope>IDENTIFICATION</scope>
</reference>
<feature type="compositionally biased region" description="Low complexity" evidence="4">
    <location>
        <begin position="1039"/>
        <end position="1050"/>
    </location>
</feature>
<reference evidence="7" key="2">
    <citation type="submission" date="2025-08" db="UniProtKB">
        <authorList>
            <consortium name="Ensembl"/>
        </authorList>
    </citation>
    <scope>IDENTIFICATION</scope>
</reference>
<feature type="domain" description="MABP1/WDR62 first WD40" evidence="5">
    <location>
        <begin position="54"/>
        <end position="390"/>
    </location>
</feature>
<evidence type="ECO:0000256" key="3">
    <source>
        <dbReference type="PROSITE-ProRule" id="PRU00221"/>
    </source>
</evidence>
<dbReference type="PROSITE" id="PS50082">
    <property type="entry name" value="WD_REPEATS_2"/>
    <property type="match status" value="1"/>
</dbReference>
<evidence type="ECO:0000256" key="2">
    <source>
        <dbReference type="ARBA" id="ARBA00022737"/>
    </source>
</evidence>
<dbReference type="InterPro" id="IPR036322">
    <property type="entry name" value="WD40_repeat_dom_sf"/>
</dbReference>
<dbReference type="PROSITE" id="PS50294">
    <property type="entry name" value="WD_REPEATS_REGION"/>
    <property type="match status" value="1"/>
</dbReference>
<keyword evidence="1 3" id="KW-0853">WD repeat</keyword>
<dbReference type="Gene3D" id="2.130.10.10">
    <property type="entry name" value="YVTN repeat-like/Quinoprotein amine dehydrogenase"/>
    <property type="match status" value="4"/>
</dbReference>